<reference evidence="1 2" key="1">
    <citation type="submission" date="2024-02" db="EMBL/GenBank/DDBJ databases">
        <authorList>
            <person name="Daric V."/>
            <person name="Darras S."/>
        </authorList>
    </citation>
    <scope>NUCLEOTIDE SEQUENCE [LARGE SCALE GENOMIC DNA]</scope>
</reference>
<name>A0ABP0GUH4_CLALP</name>
<evidence type="ECO:0000313" key="2">
    <source>
        <dbReference type="Proteomes" id="UP001642483"/>
    </source>
</evidence>
<protein>
    <submittedName>
        <fullName evidence="1">Uncharacterized protein</fullName>
    </submittedName>
</protein>
<proteinExistence type="predicted"/>
<keyword evidence="2" id="KW-1185">Reference proteome</keyword>
<comment type="caution">
    <text evidence="1">The sequence shown here is derived from an EMBL/GenBank/DDBJ whole genome shotgun (WGS) entry which is preliminary data.</text>
</comment>
<organism evidence="1 2">
    <name type="scientific">Clavelina lepadiformis</name>
    <name type="common">Light-bulb sea squirt</name>
    <name type="synonym">Ascidia lepadiformis</name>
    <dbReference type="NCBI Taxonomy" id="159417"/>
    <lineage>
        <taxon>Eukaryota</taxon>
        <taxon>Metazoa</taxon>
        <taxon>Chordata</taxon>
        <taxon>Tunicata</taxon>
        <taxon>Ascidiacea</taxon>
        <taxon>Aplousobranchia</taxon>
        <taxon>Clavelinidae</taxon>
        <taxon>Clavelina</taxon>
    </lineage>
</organism>
<evidence type="ECO:0000313" key="1">
    <source>
        <dbReference type="EMBL" id="CAK8695381.1"/>
    </source>
</evidence>
<gene>
    <name evidence="1" type="ORF">CVLEPA_LOCUS28662</name>
</gene>
<dbReference type="EMBL" id="CAWYQH010000152">
    <property type="protein sequence ID" value="CAK8695381.1"/>
    <property type="molecule type" value="Genomic_DNA"/>
</dbReference>
<sequence>MDFDECCRRVFRNGSPLVDYVYVGTRRSKLKDLTTNDSFLSLTVSEVSIITNSKNSNFVLRGEEYRFVNNVEEIFTYASPTRCLSYASTLELVLAACGPNGSFRHCQSAVQFGITWLEWFHPNGV</sequence>
<accession>A0ABP0GUH4</accession>
<dbReference type="Proteomes" id="UP001642483">
    <property type="component" value="Unassembled WGS sequence"/>
</dbReference>